<dbReference type="PRINTS" id="PR00421">
    <property type="entry name" value="THIOREDOXIN"/>
</dbReference>
<dbReference type="NCBIfam" id="TIGR01126">
    <property type="entry name" value="pdi_dom"/>
    <property type="match status" value="1"/>
</dbReference>
<keyword evidence="5 13" id="KW-0732">Signal</keyword>
<keyword evidence="6" id="KW-0677">Repeat</keyword>
<reference evidence="15 16" key="1">
    <citation type="submission" date="2014-11" db="EMBL/GenBank/DDBJ databases">
        <authorList>
            <person name="Zhu J."/>
            <person name="Qi W."/>
            <person name="Song R."/>
        </authorList>
    </citation>
    <scope>NUCLEOTIDE SEQUENCE [LARGE SCALE GENOMIC DNA]</scope>
</reference>
<dbReference type="InterPro" id="IPR005788">
    <property type="entry name" value="PDI_thioredoxin-like_dom"/>
</dbReference>
<feature type="signal peptide" evidence="13">
    <location>
        <begin position="1"/>
        <end position="24"/>
    </location>
</feature>
<dbReference type="Pfam" id="PF00085">
    <property type="entry name" value="Thioredoxin"/>
    <property type="match status" value="2"/>
</dbReference>
<dbReference type="Gene3D" id="3.40.30.10">
    <property type="entry name" value="Glutaredoxin"/>
    <property type="match status" value="2"/>
</dbReference>
<organism evidence="15 16">
    <name type="scientific">Vitrella brassicaformis (strain CCMP3155)</name>
    <dbReference type="NCBI Taxonomy" id="1169540"/>
    <lineage>
        <taxon>Eukaryota</taxon>
        <taxon>Sar</taxon>
        <taxon>Alveolata</taxon>
        <taxon>Colpodellida</taxon>
        <taxon>Vitrellaceae</taxon>
        <taxon>Vitrella</taxon>
    </lineage>
</organism>
<dbReference type="InterPro" id="IPR013766">
    <property type="entry name" value="Thioredoxin_domain"/>
</dbReference>
<protein>
    <recommendedName>
        <fullName evidence="4">protein disulfide-isomerase</fullName>
        <ecNumber evidence="4">5.3.4.1</ecNumber>
    </recommendedName>
</protein>
<dbReference type="AlphaFoldDB" id="A0A0G4GD95"/>
<evidence type="ECO:0000256" key="13">
    <source>
        <dbReference type="SAM" id="SignalP"/>
    </source>
</evidence>
<evidence type="ECO:0000256" key="1">
    <source>
        <dbReference type="ARBA" id="ARBA00001182"/>
    </source>
</evidence>
<dbReference type="InterPro" id="IPR057305">
    <property type="entry name" value="Thioredox_PDIA6_C"/>
</dbReference>
<dbReference type="STRING" id="1169540.A0A0G4GD95"/>
<keyword evidence="8" id="KW-1015">Disulfide bond</keyword>
<comment type="catalytic activity">
    <reaction evidence="1">
        <text>Catalyzes the rearrangement of -S-S- bonds in proteins.</text>
        <dbReference type="EC" id="5.3.4.1"/>
    </reaction>
</comment>
<evidence type="ECO:0000256" key="2">
    <source>
        <dbReference type="ARBA" id="ARBA00004319"/>
    </source>
</evidence>
<dbReference type="VEuPathDB" id="CryptoDB:Vbra_22187"/>
<dbReference type="PANTHER" id="PTHR45815:SF3">
    <property type="entry name" value="PROTEIN DISULFIDE-ISOMERASE A6"/>
    <property type="match status" value="1"/>
</dbReference>
<evidence type="ECO:0000256" key="10">
    <source>
        <dbReference type="ARBA" id="ARBA00023284"/>
    </source>
</evidence>
<dbReference type="InParanoid" id="A0A0G4GD95"/>
<evidence type="ECO:0000313" key="15">
    <source>
        <dbReference type="EMBL" id="CEM26980.1"/>
    </source>
</evidence>
<feature type="region of interest" description="Disordered" evidence="12">
    <location>
        <begin position="386"/>
        <end position="425"/>
    </location>
</feature>
<accession>A0A0G4GD95</accession>
<evidence type="ECO:0000256" key="3">
    <source>
        <dbReference type="ARBA" id="ARBA00006347"/>
    </source>
</evidence>
<evidence type="ECO:0000259" key="14">
    <source>
        <dbReference type="PROSITE" id="PS51352"/>
    </source>
</evidence>
<keyword evidence="7" id="KW-0256">Endoplasmic reticulum</keyword>
<dbReference type="PANTHER" id="PTHR45815">
    <property type="entry name" value="PROTEIN DISULFIDE-ISOMERASE A6"/>
    <property type="match status" value="1"/>
</dbReference>
<dbReference type="GO" id="GO:0015035">
    <property type="term" value="F:protein-disulfide reductase activity"/>
    <property type="evidence" value="ECO:0007669"/>
    <property type="project" value="TreeGrafter"/>
</dbReference>
<dbReference type="InterPro" id="IPR036249">
    <property type="entry name" value="Thioredoxin-like_sf"/>
</dbReference>
<dbReference type="OMA" id="KQKLWGW"/>
<dbReference type="OrthoDB" id="2121326at2759"/>
<evidence type="ECO:0000256" key="9">
    <source>
        <dbReference type="ARBA" id="ARBA00023235"/>
    </source>
</evidence>
<dbReference type="PROSITE" id="PS51352">
    <property type="entry name" value="THIOREDOXIN_2"/>
    <property type="match status" value="2"/>
</dbReference>
<feature type="chain" id="PRO_5005190022" description="protein disulfide-isomerase" evidence="13">
    <location>
        <begin position="25"/>
        <end position="425"/>
    </location>
</feature>
<dbReference type="EC" id="5.3.4.1" evidence="4"/>
<dbReference type="Pfam" id="PF24541">
    <property type="entry name" value="Thioredox_PDIA6_C"/>
    <property type="match status" value="1"/>
</dbReference>
<comment type="similarity">
    <text evidence="3 11">Belongs to the protein disulfide isomerase family.</text>
</comment>
<dbReference type="CDD" id="cd03001">
    <property type="entry name" value="PDI_a_P5"/>
    <property type="match status" value="1"/>
</dbReference>
<dbReference type="SUPFAM" id="SSF52833">
    <property type="entry name" value="Thioredoxin-like"/>
    <property type="match status" value="3"/>
</dbReference>
<dbReference type="PhylomeDB" id="A0A0G4GD95"/>
<evidence type="ECO:0000256" key="4">
    <source>
        <dbReference type="ARBA" id="ARBA00012723"/>
    </source>
</evidence>
<dbReference type="EMBL" id="CDMY01000624">
    <property type="protein sequence ID" value="CEM26980.1"/>
    <property type="molecule type" value="Genomic_DNA"/>
</dbReference>
<dbReference type="Proteomes" id="UP000041254">
    <property type="component" value="Unassembled WGS sequence"/>
</dbReference>
<keyword evidence="16" id="KW-1185">Reference proteome</keyword>
<evidence type="ECO:0000256" key="12">
    <source>
        <dbReference type="SAM" id="MobiDB-lite"/>
    </source>
</evidence>
<evidence type="ECO:0000256" key="11">
    <source>
        <dbReference type="RuleBase" id="RU004208"/>
    </source>
</evidence>
<feature type="domain" description="Thioredoxin" evidence="14">
    <location>
        <begin position="152"/>
        <end position="270"/>
    </location>
</feature>
<evidence type="ECO:0000313" key="16">
    <source>
        <dbReference type="Proteomes" id="UP000041254"/>
    </source>
</evidence>
<dbReference type="PROSITE" id="PS00194">
    <property type="entry name" value="THIOREDOXIN_1"/>
    <property type="match status" value="2"/>
</dbReference>
<evidence type="ECO:0000256" key="7">
    <source>
        <dbReference type="ARBA" id="ARBA00022824"/>
    </source>
</evidence>
<dbReference type="FunCoup" id="A0A0G4GD95">
    <property type="interactions" value="378"/>
</dbReference>
<sequence>MLRGPGFPVQLLVVIGAAVHHAQGLYSSSSPVKTLTAANFQQEVTKSDDLWLIEFFASWCGHCKQFAPEYEKAAKALKGIVKVGAVEDQSVMGQFGVQGFPTVKFFGENKNAPKDYNGQRTAAGLIDYATQQLNAIAKARLSGKGGKGGGKGSAGGKSEVVELTDSNFDKTVMADDKNTWFLEFYAPWCGHCKALAPAWEETAYNLKGKVKVAKVDATQERALASRFGIQGFPTLKLFPSGKKMESLVQDYEGPRTAESMTEYALKFFVANAKAEQLTTDEQFKDECKKGLCILAFLPHILDSKASGRNQYLDDLNAVVKSSTTMPVKFFWSQGGDQFEFEEQLRLAFGYPAVIAVNFDKEKYAVHRGGFNTEALRQFLTGLMSGRQPVDPLPKPLKTLDKVKPWDGKDAPPPDEEDITSEKDEL</sequence>
<proteinExistence type="inferred from homology"/>
<evidence type="ECO:0000256" key="8">
    <source>
        <dbReference type="ARBA" id="ARBA00023157"/>
    </source>
</evidence>
<dbReference type="GO" id="GO:0003756">
    <property type="term" value="F:protein disulfide isomerase activity"/>
    <property type="evidence" value="ECO:0007669"/>
    <property type="project" value="UniProtKB-EC"/>
</dbReference>
<dbReference type="GO" id="GO:0034976">
    <property type="term" value="P:response to endoplasmic reticulum stress"/>
    <property type="evidence" value="ECO:0007669"/>
    <property type="project" value="TreeGrafter"/>
</dbReference>
<dbReference type="InterPro" id="IPR017937">
    <property type="entry name" value="Thioredoxin_CS"/>
</dbReference>
<dbReference type="GO" id="GO:0005788">
    <property type="term" value="C:endoplasmic reticulum lumen"/>
    <property type="evidence" value="ECO:0007669"/>
    <property type="project" value="UniProtKB-SubCell"/>
</dbReference>
<gene>
    <name evidence="15" type="ORF">Vbra_22187</name>
</gene>
<name>A0A0G4GD95_VITBC</name>
<keyword evidence="10" id="KW-0676">Redox-active center</keyword>
<feature type="compositionally biased region" description="Basic and acidic residues" evidence="12">
    <location>
        <begin position="397"/>
        <end position="411"/>
    </location>
</feature>
<evidence type="ECO:0000256" key="6">
    <source>
        <dbReference type="ARBA" id="ARBA00022737"/>
    </source>
</evidence>
<keyword evidence="9" id="KW-0413">Isomerase</keyword>
<comment type="subcellular location">
    <subcellularLocation>
        <location evidence="2">Endoplasmic reticulum lumen</location>
    </subcellularLocation>
</comment>
<evidence type="ECO:0000256" key="5">
    <source>
        <dbReference type="ARBA" id="ARBA00022729"/>
    </source>
</evidence>
<feature type="domain" description="Thioredoxin" evidence="14">
    <location>
        <begin position="24"/>
        <end position="134"/>
    </location>
</feature>